<protein>
    <submittedName>
        <fullName evidence="1">Uncharacterized protein</fullName>
    </submittedName>
</protein>
<dbReference type="AlphaFoldDB" id="A0A7W6UPF6"/>
<accession>A0A7W6UPF6</accession>
<sequence length="52" mass="5710">MFSELNSPNRAVTRYSDGIFSVSPPHPLLAASIYNANGWELISAKDQRTSSL</sequence>
<reference evidence="1 2" key="1">
    <citation type="submission" date="2020-08" db="EMBL/GenBank/DDBJ databases">
        <title>Genomic Encyclopedia of Type Strains, Phase IV (KMG-V): Genome sequencing to study the core and pangenomes of soil and plant-associated prokaryotes.</title>
        <authorList>
            <person name="Whitman W."/>
        </authorList>
    </citation>
    <scope>NUCLEOTIDE SEQUENCE [LARGE SCALE GENOMIC DNA]</scope>
    <source>
        <strain evidence="1 2">SEMIA 414</strain>
    </source>
</reference>
<organism evidence="1 2">
    <name type="scientific">Rhizobium esperanzae</name>
    <dbReference type="NCBI Taxonomy" id="1967781"/>
    <lineage>
        <taxon>Bacteria</taxon>
        <taxon>Pseudomonadati</taxon>
        <taxon>Pseudomonadota</taxon>
        <taxon>Alphaproteobacteria</taxon>
        <taxon>Hyphomicrobiales</taxon>
        <taxon>Rhizobiaceae</taxon>
        <taxon>Rhizobium/Agrobacterium group</taxon>
        <taxon>Rhizobium</taxon>
    </lineage>
</organism>
<comment type="caution">
    <text evidence="1">The sequence shown here is derived from an EMBL/GenBank/DDBJ whole genome shotgun (WGS) entry which is preliminary data.</text>
</comment>
<evidence type="ECO:0000313" key="1">
    <source>
        <dbReference type="EMBL" id="MBB4441959.1"/>
    </source>
</evidence>
<name>A0A7W6UPF6_9HYPH</name>
<gene>
    <name evidence="1" type="ORF">GGE15_005250</name>
</gene>
<dbReference type="EMBL" id="JACIHI010000014">
    <property type="protein sequence ID" value="MBB4441959.1"/>
    <property type="molecule type" value="Genomic_DNA"/>
</dbReference>
<evidence type="ECO:0000313" key="2">
    <source>
        <dbReference type="Proteomes" id="UP000533724"/>
    </source>
</evidence>
<dbReference type="Proteomes" id="UP000533724">
    <property type="component" value="Unassembled WGS sequence"/>
</dbReference>
<proteinExistence type="predicted"/>